<gene>
    <name evidence="3" type="ORF">SAMN05421751_10470</name>
</gene>
<reference evidence="4" key="1">
    <citation type="submission" date="2016-10" db="EMBL/GenBank/DDBJ databases">
        <authorList>
            <person name="Varghese N."/>
            <person name="Submissions S."/>
        </authorList>
    </citation>
    <scope>NUCLEOTIDE SEQUENCE [LARGE SCALE GENOMIC DNA]</scope>
    <source>
        <strain evidence="4">DSM 23413</strain>
    </source>
</reference>
<name>A0A1H5UHH2_9RHOB</name>
<feature type="compositionally biased region" description="Low complexity" evidence="2">
    <location>
        <begin position="110"/>
        <end position="119"/>
    </location>
</feature>
<dbReference type="InterPro" id="IPR022893">
    <property type="entry name" value="Shikimate_DH_fam"/>
</dbReference>
<dbReference type="InterPro" id="IPR046346">
    <property type="entry name" value="Aminoacid_DH-like_N_sf"/>
</dbReference>
<dbReference type="GO" id="GO:0005829">
    <property type="term" value="C:cytosol"/>
    <property type="evidence" value="ECO:0007669"/>
    <property type="project" value="TreeGrafter"/>
</dbReference>
<evidence type="ECO:0000313" key="4">
    <source>
        <dbReference type="Proteomes" id="UP000236742"/>
    </source>
</evidence>
<protein>
    <submittedName>
        <fullName evidence="3">Shikimate dehydrogenase</fullName>
    </submittedName>
</protein>
<keyword evidence="1" id="KW-0560">Oxidoreductase</keyword>
<dbReference type="InterPro" id="IPR036291">
    <property type="entry name" value="NAD(P)-bd_dom_sf"/>
</dbReference>
<dbReference type="AlphaFoldDB" id="A0A1H5UHH2"/>
<dbReference type="GO" id="GO:0019632">
    <property type="term" value="P:shikimate metabolic process"/>
    <property type="evidence" value="ECO:0007669"/>
    <property type="project" value="TreeGrafter"/>
</dbReference>
<accession>A0A1H5UHH2</accession>
<feature type="compositionally biased region" description="Basic residues" evidence="2">
    <location>
        <begin position="99"/>
        <end position="109"/>
    </location>
</feature>
<dbReference type="OrthoDB" id="9792692at2"/>
<dbReference type="GO" id="GO:0004764">
    <property type="term" value="F:shikimate 3-dehydrogenase (NADP+) activity"/>
    <property type="evidence" value="ECO:0007669"/>
    <property type="project" value="InterPro"/>
</dbReference>
<dbReference type="GO" id="GO:0050661">
    <property type="term" value="F:NADP binding"/>
    <property type="evidence" value="ECO:0007669"/>
    <property type="project" value="TreeGrafter"/>
</dbReference>
<dbReference type="SUPFAM" id="SSF51735">
    <property type="entry name" value="NAD(P)-binding Rossmann-fold domains"/>
    <property type="match status" value="1"/>
</dbReference>
<evidence type="ECO:0000313" key="3">
    <source>
        <dbReference type="EMBL" id="SEF74505.1"/>
    </source>
</evidence>
<dbReference type="Gene3D" id="3.40.50.720">
    <property type="entry name" value="NAD(P)-binding Rossmann-like Domain"/>
    <property type="match status" value="1"/>
</dbReference>
<dbReference type="Proteomes" id="UP000236742">
    <property type="component" value="Unassembled WGS sequence"/>
</dbReference>
<dbReference type="RefSeq" id="WP_146064184.1">
    <property type="nucleotide sequence ID" value="NZ_FNVD01000004.1"/>
</dbReference>
<sequence>MTAPPTQSRTLRCGLIGANIGRSRFSAGLETLCDLAGIRLDFTAIDTAGKPAFDLAGTVAALRAEGWDGVAITHPWKSAAADLIGREISIAPDTEGGRNRARPGGRGRARSGPSARTGSQETATRLGAVNTRIFTPDGIACANTDCSGFIAAWRHFFGDSPPGSVAMAGAGGVARALAPALAELGATEITVWDTDPARARALAALVGPACRAIPADRAPEAIATADGLVNATACGMAGYPASAFALPLPNRPAWAFDAVYTPVNTRFLSAARAAGARTLTGFDLFQHMALASFRALTGIAPDPVFALPRLSALRPKEEYDNA</sequence>
<feature type="region of interest" description="Disordered" evidence="2">
    <location>
        <begin position="91"/>
        <end position="122"/>
    </location>
</feature>
<dbReference type="CDD" id="cd01065">
    <property type="entry name" value="NAD_bind_Shikimate_DH"/>
    <property type="match status" value="1"/>
</dbReference>
<evidence type="ECO:0000256" key="1">
    <source>
        <dbReference type="ARBA" id="ARBA00023002"/>
    </source>
</evidence>
<proteinExistence type="predicted"/>
<dbReference type="GO" id="GO:0009423">
    <property type="term" value="P:chorismate biosynthetic process"/>
    <property type="evidence" value="ECO:0007669"/>
    <property type="project" value="TreeGrafter"/>
</dbReference>
<evidence type="ECO:0000256" key="2">
    <source>
        <dbReference type="SAM" id="MobiDB-lite"/>
    </source>
</evidence>
<dbReference type="PANTHER" id="PTHR21089">
    <property type="entry name" value="SHIKIMATE DEHYDROGENASE"/>
    <property type="match status" value="1"/>
</dbReference>
<dbReference type="EMBL" id="FNVD01000004">
    <property type="protein sequence ID" value="SEF74505.1"/>
    <property type="molecule type" value="Genomic_DNA"/>
</dbReference>
<dbReference type="PANTHER" id="PTHR21089:SF1">
    <property type="entry name" value="BIFUNCTIONAL 3-DEHYDROQUINATE DEHYDRATASE_SHIKIMATE DEHYDROGENASE, CHLOROPLASTIC"/>
    <property type="match status" value="1"/>
</dbReference>
<organism evidence="3 4">
    <name type="scientific">Jhaorihella thermophila</name>
    <dbReference type="NCBI Taxonomy" id="488547"/>
    <lineage>
        <taxon>Bacteria</taxon>
        <taxon>Pseudomonadati</taxon>
        <taxon>Pseudomonadota</taxon>
        <taxon>Alphaproteobacteria</taxon>
        <taxon>Rhodobacterales</taxon>
        <taxon>Paracoccaceae</taxon>
        <taxon>Jhaorihella</taxon>
    </lineage>
</organism>
<keyword evidence="4" id="KW-1185">Reference proteome</keyword>
<dbReference type="Gene3D" id="3.40.50.10860">
    <property type="entry name" value="Leucine Dehydrogenase, chain A, domain 1"/>
    <property type="match status" value="2"/>
</dbReference>
<dbReference type="SUPFAM" id="SSF53223">
    <property type="entry name" value="Aminoacid dehydrogenase-like, N-terminal domain"/>
    <property type="match status" value="1"/>
</dbReference>